<dbReference type="AlphaFoldDB" id="A0A916WDZ0"/>
<sequence>MRPFGMGTTPDGHTIYGVNLGCLENVTPEELAAAPITYVDGSHDNWSEAPAITS</sequence>
<dbReference type="EMBL" id="BMIG01000002">
    <property type="protein sequence ID" value="GGA89968.1"/>
    <property type="molecule type" value="Genomic_DNA"/>
</dbReference>
<proteinExistence type="predicted"/>
<evidence type="ECO:0000313" key="1">
    <source>
        <dbReference type="EMBL" id="GGA89968.1"/>
    </source>
</evidence>
<reference evidence="1" key="1">
    <citation type="journal article" date="2014" name="Int. J. Syst. Evol. Microbiol.">
        <title>Complete genome sequence of Corynebacterium casei LMG S-19264T (=DSM 44701T), isolated from a smear-ripened cheese.</title>
        <authorList>
            <consortium name="US DOE Joint Genome Institute (JGI-PGF)"/>
            <person name="Walter F."/>
            <person name="Albersmeier A."/>
            <person name="Kalinowski J."/>
            <person name="Ruckert C."/>
        </authorList>
    </citation>
    <scope>NUCLEOTIDE SEQUENCE</scope>
    <source>
        <strain evidence="1">CGMCC 1.15322</strain>
    </source>
</reference>
<organism evidence="1 2">
    <name type="scientific">Polaromonas eurypsychrophila</name>
    <dbReference type="NCBI Taxonomy" id="1614635"/>
    <lineage>
        <taxon>Bacteria</taxon>
        <taxon>Pseudomonadati</taxon>
        <taxon>Pseudomonadota</taxon>
        <taxon>Betaproteobacteria</taxon>
        <taxon>Burkholderiales</taxon>
        <taxon>Comamonadaceae</taxon>
        <taxon>Polaromonas</taxon>
    </lineage>
</organism>
<keyword evidence="2" id="KW-1185">Reference proteome</keyword>
<protein>
    <submittedName>
        <fullName evidence="1">Uncharacterized protein</fullName>
    </submittedName>
</protein>
<reference evidence="1" key="2">
    <citation type="submission" date="2020-09" db="EMBL/GenBank/DDBJ databases">
        <authorList>
            <person name="Sun Q."/>
            <person name="Zhou Y."/>
        </authorList>
    </citation>
    <scope>NUCLEOTIDE SEQUENCE</scope>
    <source>
        <strain evidence="1">CGMCC 1.15322</strain>
    </source>
</reference>
<gene>
    <name evidence="1" type="ORF">GCM10011496_08510</name>
</gene>
<comment type="caution">
    <text evidence="1">The sequence shown here is derived from an EMBL/GenBank/DDBJ whole genome shotgun (WGS) entry which is preliminary data.</text>
</comment>
<evidence type="ECO:0000313" key="2">
    <source>
        <dbReference type="Proteomes" id="UP000620596"/>
    </source>
</evidence>
<dbReference type="Proteomes" id="UP000620596">
    <property type="component" value="Unassembled WGS sequence"/>
</dbReference>
<accession>A0A916WDZ0</accession>
<name>A0A916WDZ0_9BURK</name>